<sequence length="373" mass="41981">MITTLLGGLSPRQFLEEYWQRKPLLVRQALPGFNGVVSRDEVFDLACDPDVESRWVRHDSDTWEVEHGPQRRSRLRGKRTPWTVLVQGLNLWVPEGDALLHSFDFIPQARLDDLMVSYAVDGGGVGPHFDNYDVFLLQGMGKRRWLIGDQKDHTLVEGAPLRILKDFRPVHDWVLEPGDLLYLPPHWAHNGIAVGECMTYSVGFRTPTAQELGVEFLGWLQERICLDKVYADPGLPLQDNSARIGDAMVDQVMGMLQDIRWDRGMVAEFLGAYLTEPKPHVFFDPPEDALSPARFAKALRSRAFRLDARSVLLFHDEDFFLNGEALEAAPALSAALAELGHRRCLPAGEYPPALVELLHGWYCDGFGSLAEAA</sequence>
<keyword evidence="4" id="KW-0560">Oxidoreductase</keyword>
<comment type="cofactor">
    <cofactor evidence="1">
        <name>Fe(2+)</name>
        <dbReference type="ChEBI" id="CHEBI:29033"/>
    </cofactor>
</comment>
<comment type="caution">
    <text evidence="7">The sequence shown here is derived from an EMBL/GenBank/DDBJ whole genome shotgun (WGS) entry which is preliminary data.</text>
</comment>
<protein>
    <submittedName>
        <fullName evidence="7">Cupin</fullName>
    </submittedName>
</protein>
<organism evidence="7 8">
    <name type="scientific">Pseudothauera lacus</name>
    <dbReference type="NCBI Taxonomy" id="2136175"/>
    <lineage>
        <taxon>Bacteria</taxon>
        <taxon>Pseudomonadati</taxon>
        <taxon>Pseudomonadota</taxon>
        <taxon>Betaproteobacteria</taxon>
        <taxon>Rhodocyclales</taxon>
        <taxon>Zoogloeaceae</taxon>
        <taxon>Pseudothauera</taxon>
    </lineage>
</organism>
<evidence type="ECO:0000256" key="2">
    <source>
        <dbReference type="ARBA" id="ARBA00022723"/>
    </source>
</evidence>
<evidence type="ECO:0000256" key="5">
    <source>
        <dbReference type="ARBA" id="ARBA00023004"/>
    </source>
</evidence>
<dbReference type="SUPFAM" id="SSF51197">
    <property type="entry name" value="Clavaminate synthase-like"/>
    <property type="match status" value="1"/>
</dbReference>
<feature type="domain" description="JmjC" evidence="6">
    <location>
        <begin position="95"/>
        <end position="221"/>
    </location>
</feature>
<evidence type="ECO:0000256" key="1">
    <source>
        <dbReference type="ARBA" id="ARBA00001954"/>
    </source>
</evidence>
<keyword evidence="2" id="KW-0479">Metal-binding</keyword>
<dbReference type="RefSeq" id="WP_107492522.1">
    <property type="nucleotide sequence ID" value="NZ_PZKC01000003.1"/>
</dbReference>
<dbReference type="InterPro" id="IPR039994">
    <property type="entry name" value="NO66-like"/>
</dbReference>
<evidence type="ECO:0000313" key="8">
    <source>
        <dbReference type="Proteomes" id="UP000241193"/>
    </source>
</evidence>
<dbReference type="Pfam" id="PF08007">
    <property type="entry name" value="JmjC_2"/>
    <property type="match status" value="1"/>
</dbReference>
<dbReference type="PROSITE" id="PS51184">
    <property type="entry name" value="JMJC"/>
    <property type="match status" value="1"/>
</dbReference>
<proteinExistence type="predicted"/>
<keyword evidence="5" id="KW-0408">Iron</keyword>
<dbReference type="Gene3D" id="2.60.120.650">
    <property type="entry name" value="Cupin"/>
    <property type="match status" value="1"/>
</dbReference>
<evidence type="ECO:0000256" key="3">
    <source>
        <dbReference type="ARBA" id="ARBA00022964"/>
    </source>
</evidence>
<dbReference type="Gene3D" id="3.40.366.30">
    <property type="entry name" value="50S ribosomal protein L16 arginine hydroxylase, Chain A, Domain 2"/>
    <property type="match status" value="1"/>
</dbReference>
<dbReference type="GO" id="GO:0016706">
    <property type="term" value="F:2-oxoglutarate-dependent dioxygenase activity"/>
    <property type="evidence" value="ECO:0007669"/>
    <property type="project" value="TreeGrafter"/>
</dbReference>
<dbReference type="Proteomes" id="UP000241193">
    <property type="component" value="Unassembled WGS sequence"/>
</dbReference>
<name>A0A2T4IHR6_9RHOO</name>
<evidence type="ECO:0000313" key="7">
    <source>
        <dbReference type="EMBL" id="PTD97322.1"/>
    </source>
</evidence>
<reference evidence="7 8" key="1">
    <citation type="submission" date="2018-03" db="EMBL/GenBank/DDBJ databases">
        <authorList>
            <person name="Keele B.F."/>
        </authorList>
    </citation>
    <scope>NUCLEOTIDE SEQUENCE [LARGE SCALE GENOMIC DNA]</scope>
    <source>
        <strain evidence="7 8">D20</strain>
    </source>
</reference>
<dbReference type="InterPro" id="IPR046799">
    <property type="entry name" value="ROXA-like_wH"/>
</dbReference>
<keyword evidence="8" id="KW-1185">Reference proteome</keyword>
<dbReference type="PANTHER" id="PTHR13096">
    <property type="entry name" value="MINA53 MYC INDUCED NUCLEAR ANTIGEN"/>
    <property type="match status" value="1"/>
</dbReference>
<dbReference type="OrthoDB" id="9764016at2"/>
<evidence type="ECO:0000256" key="4">
    <source>
        <dbReference type="ARBA" id="ARBA00023002"/>
    </source>
</evidence>
<dbReference type="Pfam" id="PF20514">
    <property type="entry name" value="WHD_ROXA"/>
    <property type="match status" value="1"/>
</dbReference>
<keyword evidence="3" id="KW-0223">Dioxygenase</keyword>
<dbReference type="GO" id="GO:0046872">
    <property type="term" value="F:metal ion binding"/>
    <property type="evidence" value="ECO:0007669"/>
    <property type="project" value="UniProtKB-KW"/>
</dbReference>
<dbReference type="AlphaFoldDB" id="A0A2T4IHR6"/>
<accession>A0A2T4IHR6</accession>
<reference evidence="7 8" key="2">
    <citation type="submission" date="2018-04" db="EMBL/GenBank/DDBJ databases">
        <title>Thauera lacus sp. nov., isolated from an saline lake in Inner Mongolia, China.</title>
        <authorList>
            <person name="Liang Q.-Y."/>
        </authorList>
    </citation>
    <scope>NUCLEOTIDE SEQUENCE [LARGE SCALE GENOMIC DNA]</scope>
    <source>
        <strain evidence="7 8">D20</strain>
    </source>
</reference>
<evidence type="ECO:0000259" key="6">
    <source>
        <dbReference type="PROSITE" id="PS51184"/>
    </source>
</evidence>
<dbReference type="EMBL" id="PZKC01000003">
    <property type="protein sequence ID" value="PTD97322.1"/>
    <property type="molecule type" value="Genomic_DNA"/>
</dbReference>
<dbReference type="SMART" id="SM00558">
    <property type="entry name" value="JmjC"/>
    <property type="match status" value="1"/>
</dbReference>
<gene>
    <name evidence="7" type="ORF">C8261_04755</name>
</gene>
<dbReference type="InterPro" id="IPR003347">
    <property type="entry name" value="JmjC_dom"/>
</dbReference>
<dbReference type="PANTHER" id="PTHR13096:SF8">
    <property type="entry name" value="RIBOSOMAL OXYGENASE 1"/>
    <property type="match status" value="1"/>
</dbReference>